<sequence>MSTPSSPPSSPVWAVALPLPVPAYDFAAPHGHAGPLPLGCRVLVPWRNELALGVVVGAGEGGAHRLREVAGVLDRSPWVGAGFLAGARSLSALSRVPLGLLLSDLLGVGLTPRYQHRVRAVQDADLSLFGPHTPTPEWREASAFEPALLDAVRAQGLLDEDFSLSPRLSSVYRARPWHEVPEEQRTVTVWRALPIGPTPLTLRQEQAWRWLLEHGPVDSLGDWARRAGVGSGVVMGTLQRGWAEAAQTEAAPPPAYIVLQEAGPFETQVAWAQAAQVPGSHVAGLIARRWADSVEVLAPPPALPQPAAAPRRLPDDLPEELVWRLHGGRDAERFAQLAARIGRRLELGRGVLVIAPDAATLRRAWEGLSGVAEPSGTRAVLFSGTLSDVQREESWQRIQSGAARLVIGSGLALAAPLADPALIVVLEEGSDGYKWPSGSGVFVPDLAARMGAALQTPLAYVGAAPAVESVPLPGVVLPPPRSRVHVVDYASPAAQPSLGPLSAVQLRPGDQGYPISHDLAKVLRQVAERGRQAVLLAPRRGYSALIRCPSCEHTPQCRNCDIPLRLHQQTRQLLCHQCGFSQGIPERCEVCGEMMWSARGPGTEWIAAEVRTLLPECRVYRFDKDQQDDLTPLFQGESGVVVGTQALLSQDAPPNLALIGLTLADTWLGVSDFRASERYHRLLRQLISWHPERAPLLLVQTFQAEHAALRSVVEGHDALAFPTAEYDLRRALSYPPHAALAQVLITAREQAKASAGADEVAQALFAAGATPQEVLGPAASPVTRVKGLYPYHLMLRTRDEARLGKLLDVLNRSFRARVRVDVTPRGGLGV</sequence>
<dbReference type="AlphaFoldDB" id="A0A2Z3JQ11"/>
<dbReference type="Pfam" id="PF18074">
    <property type="entry name" value="PriA_C"/>
    <property type="match status" value="1"/>
</dbReference>
<dbReference type="GO" id="GO:0008270">
    <property type="term" value="F:zinc ion binding"/>
    <property type="evidence" value="ECO:0007669"/>
    <property type="project" value="UniProtKB-UniRule"/>
</dbReference>
<protein>
    <recommendedName>
        <fullName evidence="11">Probable replication restart protein PriA</fullName>
    </recommendedName>
    <alternativeName>
        <fullName evidence="11">Putative ATP-dependent DNA helicase PriA</fullName>
    </alternativeName>
</protein>
<feature type="binding site" evidence="11">
    <location>
        <position position="588"/>
    </location>
    <ligand>
        <name>Zn(2+)</name>
        <dbReference type="ChEBI" id="CHEBI:29105"/>
        <label>1</label>
    </ligand>
</feature>
<feature type="binding site" evidence="11">
    <location>
        <position position="560"/>
    </location>
    <ligand>
        <name>Zn(2+)</name>
        <dbReference type="ChEBI" id="CHEBI:29105"/>
        <label>2</label>
    </ligand>
</feature>
<dbReference type="PANTHER" id="PTHR30580">
    <property type="entry name" value="PRIMOSOMAL PROTEIN N"/>
    <property type="match status" value="1"/>
</dbReference>
<dbReference type="InterPro" id="IPR041222">
    <property type="entry name" value="PriA_3primeBD"/>
</dbReference>
<feature type="domain" description="Primosomal protein N' 3' DNA-binding" evidence="12">
    <location>
        <begin position="15"/>
        <end position="102"/>
    </location>
</feature>
<dbReference type="GO" id="GO:0016787">
    <property type="term" value="F:hydrolase activity"/>
    <property type="evidence" value="ECO:0007669"/>
    <property type="project" value="UniProtKB-KW"/>
</dbReference>
<keyword evidence="1 11" id="KW-0639">Primosome</keyword>
<keyword evidence="5" id="KW-0378">Hydrolase</keyword>
<comment type="function">
    <text evidence="11">Initiates the restart of stalled replication forks, which reloads the replicative helicase on sites other than the origin of replication. Recognizes and binds to abandoned replication forks and remodels them to uncover a helicase loading site. Promotes assembly of the primosome at these replication forks.</text>
</comment>
<dbReference type="GO" id="GO:0043138">
    <property type="term" value="F:3'-5' DNA helicase activity"/>
    <property type="evidence" value="ECO:0007669"/>
    <property type="project" value="TreeGrafter"/>
</dbReference>
<name>A0A2Z3JQ11_9DEIO</name>
<evidence type="ECO:0000256" key="10">
    <source>
        <dbReference type="ARBA" id="ARBA00023235"/>
    </source>
</evidence>
<comment type="subunit">
    <text evidence="11">Component of the replication restart primosome.</text>
</comment>
<evidence type="ECO:0000313" key="16">
    <source>
        <dbReference type="Proteomes" id="UP000245368"/>
    </source>
</evidence>
<dbReference type="HAMAP" id="MF_00983">
    <property type="entry name" value="PriA"/>
    <property type="match status" value="1"/>
</dbReference>
<organism evidence="15 16">
    <name type="scientific">Deinococcus irradiatisoli</name>
    <dbReference type="NCBI Taxonomy" id="2202254"/>
    <lineage>
        <taxon>Bacteria</taxon>
        <taxon>Thermotogati</taxon>
        <taxon>Deinococcota</taxon>
        <taxon>Deinococci</taxon>
        <taxon>Deinococcales</taxon>
        <taxon>Deinococcaceae</taxon>
        <taxon>Deinococcus</taxon>
    </lineage>
</organism>
<keyword evidence="2 11" id="KW-0235">DNA replication</keyword>
<feature type="binding site" evidence="11">
    <location>
        <position position="591"/>
    </location>
    <ligand>
        <name>Zn(2+)</name>
        <dbReference type="ChEBI" id="CHEBI:29105"/>
        <label>1</label>
    </ligand>
</feature>
<evidence type="ECO:0000256" key="4">
    <source>
        <dbReference type="ARBA" id="ARBA00022741"/>
    </source>
</evidence>
<feature type="binding site" evidence="11">
    <location>
        <position position="557"/>
    </location>
    <ligand>
        <name>Zn(2+)</name>
        <dbReference type="ChEBI" id="CHEBI:29105"/>
        <label>2</label>
    </ligand>
</feature>
<evidence type="ECO:0000256" key="1">
    <source>
        <dbReference type="ARBA" id="ARBA00022515"/>
    </source>
</evidence>
<feature type="domain" description="PriA DNA helicase Cys-rich region (CRR)" evidence="14">
    <location>
        <begin position="557"/>
        <end position="582"/>
    </location>
</feature>
<feature type="binding site" evidence="11">
    <location>
        <position position="551"/>
    </location>
    <ligand>
        <name>Zn(2+)</name>
        <dbReference type="ChEBI" id="CHEBI:29105"/>
        <label>1</label>
    </ligand>
</feature>
<dbReference type="Gene3D" id="3.40.50.300">
    <property type="entry name" value="P-loop containing nucleotide triphosphate hydrolases"/>
    <property type="match status" value="1"/>
</dbReference>
<keyword evidence="3 11" id="KW-0479">Metal-binding</keyword>
<comment type="cofactor">
    <cofactor evidence="11">
        <name>Zn(2+)</name>
        <dbReference type="ChEBI" id="CHEBI:29105"/>
    </cofactor>
    <text evidence="11">Binds 2 zinc ions per subunit.</text>
</comment>
<dbReference type="OrthoDB" id="9759544at2"/>
<feature type="binding site" evidence="11">
    <location>
        <position position="548"/>
    </location>
    <ligand>
        <name>Zn(2+)</name>
        <dbReference type="ChEBI" id="CHEBI:29105"/>
        <label>1</label>
    </ligand>
</feature>
<dbReference type="InterPro" id="IPR040498">
    <property type="entry name" value="PriA_CRR"/>
</dbReference>
<evidence type="ECO:0000256" key="9">
    <source>
        <dbReference type="ARBA" id="ARBA00023125"/>
    </source>
</evidence>
<dbReference type="GO" id="GO:1990077">
    <property type="term" value="C:primosome complex"/>
    <property type="evidence" value="ECO:0007669"/>
    <property type="project" value="UniProtKB-UniRule"/>
</dbReference>
<keyword evidence="6" id="KW-0347">Helicase</keyword>
<keyword evidence="9 11" id="KW-0238">DNA-binding</keyword>
<accession>A0A2Z3JQ11</accession>
<evidence type="ECO:0000259" key="13">
    <source>
        <dbReference type="Pfam" id="PF18074"/>
    </source>
</evidence>
<keyword evidence="10" id="KW-0413">Isomerase</keyword>
<evidence type="ECO:0000256" key="3">
    <source>
        <dbReference type="ARBA" id="ARBA00022723"/>
    </source>
</evidence>
<dbReference type="GO" id="GO:0005524">
    <property type="term" value="F:ATP binding"/>
    <property type="evidence" value="ECO:0007669"/>
    <property type="project" value="UniProtKB-UniRule"/>
</dbReference>
<evidence type="ECO:0000256" key="11">
    <source>
        <dbReference type="HAMAP-Rule" id="MF_00983"/>
    </source>
</evidence>
<dbReference type="InterPro" id="IPR041236">
    <property type="entry name" value="PriA_C"/>
</dbReference>
<feature type="binding site" evidence="11">
    <location>
        <position position="575"/>
    </location>
    <ligand>
        <name>Zn(2+)</name>
        <dbReference type="ChEBI" id="CHEBI:29105"/>
        <label>2</label>
    </ligand>
</feature>
<dbReference type="GO" id="GO:0003677">
    <property type="term" value="F:DNA binding"/>
    <property type="evidence" value="ECO:0007669"/>
    <property type="project" value="UniProtKB-UniRule"/>
</dbReference>
<proteinExistence type="inferred from homology"/>
<keyword evidence="16" id="KW-1185">Reference proteome</keyword>
<evidence type="ECO:0000256" key="2">
    <source>
        <dbReference type="ARBA" id="ARBA00022705"/>
    </source>
</evidence>
<dbReference type="GO" id="GO:0006270">
    <property type="term" value="P:DNA replication initiation"/>
    <property type="evidence" value="ECO:0007669"/>
    <property type="project" value="TreeGrafter"/>
</dbReference>
<evidence type="ECO:0000256" key="5">
    <source>
        <dbReference type="ARBA" id="ARBA00022801"/>
    </source>
</evidence>
<keyword evidence="8 11" id="KW-0067">ATP-binding</keyword>
<evidence type="ECO:0000259" key="14">
    <source>
        <dbReference type="Pfam" id="PF18319"/>
    </source>
</evidence>
<comment type="caution">
    <text evidence="11">As this protein does not have any detectable helicase domains, it probably does not have helicase activity.</text>
</comment>
<dbReference type="GO" id="GO:0006310">
    <property type="term" value="P:DNA recombination"/>
    <property type="evidence" value="ECO:0007669"/>
    <property type="project" value="InterPro"/>
</dbReference>
<evidence type="ECO:0000259" key="12">
    <source>
        <dbReference type="Pfam" id="PF17764"/>
    </source>
</evidence>
<dbReference type="NCBIfam" id="TIGR00595">
    <property type="entry name" value="priA"/>
    <property type="match status" value="1"/>
</dbReference>
<evidence type="ECO:0000256" key="6">
    <source>
        <dbReference type="ARBA" id="ARBA00022806"/>
    </source>
</evidence>
<keyword evidence="7 11" id="KW-0862">Zinc</keyword>
<dbReference type="InterPro" id="IPR005259">
    <property type="entry name" value="PriA"/>
</dbReference>
<gene>
    <name evidence="11 15" type="primary">priA</name>
    <name evidence="15" type="ORF">DKM44_10185</name>
</gene>
<keyword evidence="4 11" id="KW-0547">Nucleotide-binding</keyword>
<feature type="binding site" evidence="11">
    <location>
        <position position="578"/>
    </location>
    <ligand>
        <name>Zn(2+)</name>
        <dbReference type="ChEBI" id="CHEBI:29105"/>
        <label>2</label>
    </ligand>
</feature>
<dbReference type="InterPro" id="IPR042115">
    <property type="entry name" value="PriA_3primeBD_sf"/>
</dbReference>
<dbReference type="Pfam" id="PF18319">
    <property type="entry name" value="Zn_ribbon_PriA"/>
    <property type="match status" value="1"/>
</dbReference>
<dbReference type="InterPro" id="IPR027417">
    <property type="entry name" value="P-loop_NTPase"/>
</dbReference>
<dbReference type="PANTHER" id="PTHR30580:SF0">
    <property type="entry name" value="PRIMOSOMAL PROTEIN N"/>
    <property type="match status" value="1"/>
</dbReference>
<evidence type="ECO:0000313" key="15">
    <source>
        <dbReference type="EMBL" id="AWN23548.1"/>
    </source>
</evidence>
<reference evidence="15 16" key="1">
    <citation type="submission" date="2018-05" db="EMBL/GenBank/DDBJ databases">
        <title>Complete Genome Sequence of Deinococcus sp. strain 17bor-2.</title>
        <authorList>
            <person name="Srinivasan S."/>
        </authorList>
    </citation>
    <scope>NUCLEOTIDE SEQUENCE [LARGE SCALE GENOMIC DNA]</scope>
    <source>
        <strain evidence="15 16">17bor-2</strain>
    </source>
</reference>
<dbReference type="Proteomes" id="UP000245368">
    <property type="component" value="Chromosome"/>
</dbReference>
<dbReference type="Gene3D" id="3.40.1440.60">
    <property type="entry name" value="PriA, 3(prime) DNA-binding domain"/>
    <property type="match status" value="1"/>
</dbReference>
<dbReference type="KEGG" id="dez:DKM44_10185"/>
<dbReference type="EMBL" id="CP029494">
    <property type="protein sequence ID" value="AWN23548.1"/>
    <property type="molecule type" value="Genomic_DNA"/>
</dbReference>
<dbReference type="GO" id="GO:0006302">
    <property type="term" value="P:double-strand break repair"/>
    <property type="evidence" value="ECO:0007669"/>
    <property type="project" value="InterPro"/>
</dbReference>
<evidence type="ECO:0000256" key="7">
    <source>
        <dbReference type="ARBA" id="ARBA00022833"/>
    </source>
</evidence>
<dbReference type="GO" id="GO:0006269">
    <property type="term" value="P:DNA replication, synthesis of primer"/>
    <property type="evidence" value="ECO:0007669"/>
    <property type="project" value="UniProtKB-KW"/>
</dbReference>
<evidence type="ECO:0000256" key="8">
    <source>
        <dbReference type="ARBA" id="ARBA00022840"/>
    </source>
</evidence>
<dbReference type="Pfam" id="PF17764">
    <property type="entry name" value="PriA_3primeBD"/>
    <property type="match status" value="1"/>
</dbReference>
<comment type="similarity">
    <text evidence="11">Belongs to the helicase family. PriA subfamily.</text>
</comment>
<feature type="domain" description="Primosomal protein N C-terminal" evidence="13">
    <location>
        <begin position="736"/>
        <end position="824"/>
    </location>
</feature>
<dbReference type="RefSeq" id="WP_109827276.1">
    <property type="nucleotide sequence ID" value="NZ_CP029494.1"/>
</dbReference>